<reference evidence="2" key="1">
    <citation type="submission" date="2020-12" db="EMBL/GenBank/DDBJ databases">
        <authorList>
            <person name="Iha C."/>
        </authorList>
    </citation>
    <scope>NUCLEOTIDE SEQUENCE</scope>
</reference>
<name>A0A8S1IVK6_9CHLO</name>
<feature type="region of interest" description="Disordered" evidence="1">
    <location>
        <begin position="82"/>
        <end position="107"/>
    </location>
</feature>
<sequence length="178" mass="19651">MASEFGRGRSASRHDCLLASGTGRIIDRAVTLRRNGNRSQLVRQRRNGLQPEAIQISRLREREERKRLKKFRSPRKVLHQLWAAPQSDSETTAGSIRKSAKQARVKTSTPTLSLAAMTYHQPAAQKTPVSTGFLEDSAGARSEQGGKDTSTEGGAEAWRVQEVKDVPVAVFVDKGQDK</sequence>
<accession>A0A8S1IVK6</accession>
<gene>
    <name evidence="2" type="ORF">OSTQU699_LOCUS4329</name>
</gene>
<proteinExistence type="predicted"/>
<protein>
    <submittedName>
        <fullName evidence="2">Uncharacterized protein</fullName>
    </submittedName>
</protein>
<comment type="caution">
    <text evidence="2">The sequence shown here is derived from an EMBL/GenBank/DDBJ whole genome shotgun (WGS) entry which is preliminary data.</text>
</comment>
<evidence type="ECO:0000313" key="2">
    <source>
        <dbReference type="EMBL" id="CAD7698970.1"/>
    </source>
</evidence>
<dbReference type="EMBL" id="CAJHUC010000930">
    <property type="protein sequence ID" value="CAD7698970.1"/>
    <property type="molecule type" value="Genomic_DNA"/>
</dbReference>
<keyword evidence="3" id="KW-1185">Reference proteome</keyword>
<evidence type="ECO:0000313" key="3">
    <source>
        <dbReference type="Proteomes" id="UP000708148"/>
    </source>
</evidence>
<evidence type="ECO:0000256" key="1">
    <source>
        <dbReference type="SAM" id="MobiDB-lite"/>
    </source>
</evidence>
<feature type="non-terminal residue" evidence="2">
    <location>
        <position position="1"/>
    </location>
</feature>
<feature type="region of interest" description="Disordered" evidence="1">
    <location>
        <begin position="126"/>
        <end position="159"/>
    </location>
</feature>
<dbReference type="Proteomes" id="UP000708148">
    <property type="component" value="Unassembled WGS sequence"/>
</dbReference>
<dbReference type="AlphaFoldDB" id="A0A8S1IVK6"/>
<organism evidence="2 3">
    <name type="scientific">Ostreobium quekettii</name>
    <dbReference type="NCBI Taxonomy" id="121088"/>
    <lineage>
        <taxon>Eukaryota</taxon>
        <taxon>Viridiplantae</taxon>
        <taxon>Chlorophyta</taxon>
        <taxon>core chlorophytes</taxon>
        <taxon>Ulvophyceae</taxon>
        <taxon>TCBD clade</taxon>
        <taxon>Bryopsidales</taxon>
        <taxon>Ostreobineae</taxon>
        <taxon>Ostreobiaceae</taxon>
        <taxon>Ostreobium</taxon>
    </lineage>
</organism>